<feature type="transmembrane region" description="Helical" evidence="2">
    <location>
        <begin position="232"/>
        <end position="254"/>
    </location>
</feature>
<dbReference type="EMBL" id="QFYS01000001">
    <property type="protein sequence ID" value="RAK68911.1"/>
    <property type="molecule type" value="Genomic_DNA"/>
</dbReference>
<feature type="transmembrane region" description="Helical" evidence="2">
    <location>
        <begin position="49"/>
        <end position="71"/>
    </location>
</feature>
<dbReference type="RefSeq" id="WP_111274403.1">
    <property type="nucleotide sequence ID" value="NZ_QFYS01000001.1"/>
</dbReference>
<keyword evidence="4" id="KW-1185">Reference proteome</keyword>
<dbReference type="AlphaFoldDB" id="A0A328BQW5"/>
<protein>
    <submittedName>
        <fullName evidence="3">Spermidine synthase</fullName>
    </submittedName>
</protein>
<feature type="transmembrane region" description="Helical" evidence="2">
    <location>
        <begin position="260"/>
        <end position="278"/>
    </location>
</feature>
<feature type="transmembrane region" description="Helical" evidence="2">
    <location>
        <begin position="114"/>
        <end position="134"/>
    </location>
</feature>
<dbReference type="InterPro" id="IPR029063">
    <property type="entry name" value="SAM-dependent_MTases_sf"/>
</dbReference>
<dbReference type="SUPFAM" id="SSF53335">
    <property type="entry name" value="S-adenosyl-L-methionine-dependent methyltransferases"/>
    <property type="match status" value="1"/>
</dbReference>
<feature type="transmembrane region" description="Helical" evidence="2">
    <location>
        <begin position="187"/>
        <end position="207"/>
    </location>
</feature>
<feature type="transmembrane region" description="Helical" evidence="2">
    <location>
        <begin position="396"/>
        <end position="424"/>
    </location>
</feature>
<evidence type="ECO:0000313" key="4">
    <source>
        <dbReference type="Proteomes" id="UP000249524"/>
    </source>
</evidence>
<dbReference type="Proteomes" id="UP000249524">
    <property type="component" value="Unassembled WGS sequence"/>
</dbReference>
<dbReference type="OrthoDB" id="9761985at2"/>
<feature type="transmembrane region" description="Helical" evidence="2">
    <location>
        <begin position="155"/>
        <end position="175"/>
    </location>
</feature>
<sequence length="762" mass="81823">MTTLADMPASHRAPPALFAVTVFSSAALVFVVQPMVAKLVLPLLGGSSSVWNTSMAFFQLALLAGYFYAHLLQRIPTVRGQALTHVAAVVIAAVALPLRVNGLAGPPSSEHPNLWLLAVLTLSIGAPFAVLSATAPLVQAWHARTIGAAEGKEPYVLYAASNLGSLLALLAYPIAVEPAFTLLGQRLGWSLGYGVFVLIIGVLAIAVSRVRAQAVEGQAAAATPKPSWRQRIIWVLLAAIPSSLMLGVTTYITTDVASAPFLWVLPLALYLTTFIVAFQDRPAISPTLTLTLQGAALAACVALLPFRATFFGLVLFVHLAAFFLTALMCHQRLVAQRPDPTHLTEFYLCLSLGGVVGGGFNAFVAPVIFNDVWEYPLILALSCLARPWGVLTKVPIATWVMFVVGVVAAVLTPIVVTFAGARVTTESVVGAFDQSELFDMGMKTLLILAVICAFMIRRYALFFFAIIAVLSYASEVTADRTDTRESWRSFFGVLKRSETYVPNIGGEVKMLAHGTTLHGAQAQADAYRCKPMVYYTPSTPIGQVFTTRIAAAPSLRIGAVGLGTGSVAAYTRPGDHLTFFEIDPLVVKVATDPKNFTYTTECARGRLDYVIGDARLTVADQPDASFDILLIDAFSSDAVPAHLLTVEAVRGYLAKLKPDGILILHLSNRNLDLLGPAQAVARAAGGHGLIQTYRPDKEPEGSWESAEDAVIVARNPEALEAYARSGKWKAVNPFLARPWTDDYTNLAGSLYANLKGRWSWLP</sequence>
<comment type="caution">
    <text evidence="3">The sequence shown here is derived from an EMBL/GenBank/DDBJ whole genome shotgun (WGS) entry which is preliminary data.</text>
</comment>
<accession>A0A328BQW5</accession>
<organism evidence="3 4">
    <name type="scientific">Phenylobacterium kunshanense</name>
    <dbReference type="NCBI Taxonomy" id="1445034"/>
    <lineage>
        <taxon>Bacteria</taxon>
        <taxon>Pseudomonadati</taxon>
        <taxon>Pseudomonadota</taxon>
        <taxon>Alphaproteobacteria</taxon>
        <taxon>Caulobacterales</taxon>
        <taxon>Caulobacteraceae</taxon>
        <taxon>Phenylobacterium</taxon>
    </lineage>
</organism>
<feature type="transmembrane region" description="Helical" evidence="2">
    <location>
        <begin position="445"/>
        <end position="473"/>
    </location>
</feature>
<feature type="transmembrane region" description="Helical" evidence="2">
    <location>
        <begin position="83"/>
        <end position="102"/>
    </location>
</feature>
<gene>
    <name evidence="3" type="ORF">DJ019_02545</name>
</gene>
<feature type="transmembrane region" description="Helical" evidence="2">
    <location>
        <begin position="310"/>
        <end position="334"/>
    </location>
</feature>
<dbReference type="GO" id="GO:0006596">
    <property type="term" value="P:polyamine biosynthetic process"/>
    <property type="evidence" value="ECO:0007669"/>
    <property type="project" value="UniProtKB-KW"/>
</dbReference>
<dbReference type="CDD" id="cd02440">
    <property type="entry name" value="AdoMet_MTases"/>
    <property type="match status" value="1"/>
</dbReference>
<feature type="transmembrane region" description="Helical" evidence="2">
    <location>
        <begin position="285"/>
        <end position="304"/>
    </location>
</feature>
<feature type="transmembrane region" description="Helical" evidence="2">
    <location>
        <begin position="346"/>
        <end position="369"/>
    </location>
</feature>
<keyword evidence="2" id="KW-0812">Transmembrane</keyword>
<proteinExistence type="predicted"/>
<evidence type="ECO:0000256" key="2">
    <source>
        <dbReference type="SAM" id="Phobius"/>
    </source>
</evidence>
<dbReference type="Gene3D" id="3.40.50.150">
    <property type="entry name" value="Vaccinia Virus protein VP39"/>
    <property type="match status" value="1"/>
</dbReference>
<dbReference type="PANTHER" id="PTHR43317">
    <property type="entry name" value="THERMOSPERMINE SYNTHASE ACAULIS5"/>
    <property type="match status" value="1"/>
</dbReference>
<name>A0A328BQW5_9CAUL</name>
<dbReference type="NCBIfam" id="NF037959">
    <property type="entry name" value="MFS_SpdSyn"/>
    <property type="match status" value="1"/>
</dbReference>
<reference evidence="3 4" key="1">
    <citation type="submission" date="2018-05" db="EMBL/GenBank/DDBJ databases">
        <authorList>
            <person name="Lanie J.A."/>
            <person name="Ng W.-L."/>
            <person name="Kazmierczak K.M."/>
            <person name="Andrzejewski T.M."/>
            <person name="Davidsen T.M."/>
            <person name="Wayne K.J."/>
            <person name="Tettelin H."/>
            <person name="Glass J.I."/>
            <person name="Rusch D."/>
            <person name="Podicherti R."/>
            <person name="Tsui H.-C.T."/>
            <person name="Winkler M.E."/>
        </authorList>
    </citation>
    <scope>NUCLEOTIDE SEQUENCE [LARGE SCALE GENOMIC DNA]</scope>
    <source>
        <strain evidence="3 4">BUT-10</strain>
    </source>
</reference>
<feature type="transmembrane region" description="Helical" evidence="2">
    <location>
        <begin position="16"/>
        <end position="37"/>
    </location>
</feature>
<evidence type="ECO:0000313" key="3">
    <source>
        <dbReference type="EMBL" id="RAK68911.1"/>
    </source>
</evidence>
<keyword evidence="2" id="KW-1133">Transmembrane helix</keyword>
<keyword evidence="2" id="KW-0472">Membrane</keyword>
<dbReference type="PANTHER" id="PTHR43317:SF1">
    <property type="entry name" value="THERMOSPERMINE SYNTHASE ACAULIS5"/>
    <property type="match status" value="1"/>
</dbReference>
<keyword evidence="1" id="KW-0620">Polyamine biosynthesis</keyword>
<evidence type="ECO:0000256" key="1">
    <source>
        <dbReference type="ARBA" id="ARBA00023115"/>
    </source>
</evidence>